<dbReference type="OrthoDB" id="1365620at2"/>
<sequence>MNRQVLIDNTVNKIRQLPDTKIQEINDFAEFLLSKIDDRIMSENIQKLTSDSKAFDFLKDEEDLYDVNDLKERYK</sequence>
<proteinExistence type="predicted"/>
<reference evidence="2 3" key="1">
    <citation type="submission" date="2018-07" db="EMBL/GenBank/DDBJ databases">
        <title>Freshwater and sediment microbial communities from various areas in North America, analyzing microbe dynamics in response to fracking.</title>
        <authorList>
            <person name="Lamendella R."/>
        </authorList>
    </citation>
    <scope>NUCLEOTIDE SEQUENCE [LARGE SCALE GENOMIC DNA]</scope>
    <source>
        <strain evidence="2 3">160A</strain>
    </source>
</reference>
<feature type="domain" description="DUF2281" evidence="1">
    <location>
        <begin position="12"/>
        <end position="41"/>
    </location>
</feature>
<dbReference type="Pfam" id="PF10047">
    <property type="entry name" value="DUF2281"/>
    <property type="match status" value="1"/>
</dbReference>
<organism evidence="2 3">
    <name type="scientific">Marinilabilia salmonicolor</name>
    <dbReference type="NCBI Taxonomy" id="989"/>
    <lineage>
        <taxon>Bacteria</taxon>
        <taxon>Pseudomonadati</taxon>
        <taxon>Bacteroidota</taxon>
        <taxon>Bacteroidia</taxon>
        <taxon>Marinilabiliales</taxon>
        <taxon>Marinilabiliaceae</taxon>
        <taxon>Marinilabilia</taxon>
    </lineage>
</organism>
<dbReference type="AlphaFoldDB" id="A0A2T0XP00"/>
<accession>A0A2T0XP00</accession>
<name>A0A2T0XP00_9BACT</name>
<evidence type="ECO:0000259" key="1">
    <source>
        <dbReference type="Pfam" id="PF10047"/>
    </source>
</evidence>
<keyword evidence="3" id="KW-1185">Reference proteome</keyword>
<evidence type="ECO:0000313" key="3">
    <source>
        <dbReference type="Proteomes" id="UP000252733"/>
    </source>
</evidence>
<gene>
    <name evidence="2" type="ORF">DFO77_12051</name>
</gene>
<protein>
    <submittedName>
        <fullName evidence="2">Uncharacterized protein DUF2281</fullName>
    </submittedName>
</protein>
<dbReference type="InterPro" id="IPR018739">
    <property type="entry name" value="DUF2281"/>
</dbReference>
<dbReference type="RefSeq" id="WP_106152625.1">
    <property type="nucleotide sequence ID" value="NZ_PVTS01000005.1"/>
</dbReference>
<dbReference type="Proteomes" id="UP000252733">
    <property type="component" value="Unassembled WGS sequence"/>
</dbReference>
<dbReference type="EMBL" id="QPIZ01000020">
    <property type="protein sequence ID" value="RCW30833.1"/>
    <property type="molecule type" value="Genomic_DNA"/>
</dbReference>
<evidence type="ECO:0000313" key="2">
    <source>
        <dbReference type="EMBL" id="RCW30833.1"/>
    </source>
</evidence>
<comment type="caution">
    <text evidence="2">The sequence shown here is derived from an EMBL/GenBank/DDBJ whole genome shotgun (WGS) entry which is preliminary data.</text>
</comment>